<dbReference type="Proteomes" id="UP000886523">
    <property type="component" value="Unassembled WGS sequence"/>
</dbReference>
<evidence type="ECO:0000313" key="3">
    <source>
        <dbReference type="EMBL" id="KAF9517711.1"/>
    </source>
</evidence>
<keyword evidence="2" id="KW-0732">Signal</keyword>
<comment type="caution">
    <text evidence="3">The sequence shown here is derived from an EMBL/GenBank/DDBJ whole genome shotgun (WGS) entry which is preliminary data.</text>
</comment>
<proteinExistence type="predicted"/>
<feature type="region of interest" description="Disordered" evidence="1">
    <location>
        <begin position="158"/>
        <end position="182"/>
    </location>
</feature>
<dbReference type="EMBL" id="MU128930">
    <property type="protein sequence ID" value="KAF9517711.1"/>
    <property type="molecule type" value="Genomic_DNA"/>
</dbReference>
<evidence type="ECO:0000256" key="1">
    <source>
        <dbReference type="SAM" id="MobiDB-lite"/>
    </source>
</evidence>
<protein>
    <recommendedName>
        <fullName evidence="5">C2H2-type domain-containing protein</fullName>
    </recommendedName>
</protein>
<evidence type="ECO:0000256" key="2">
    <source>
        <dbReference type="SAM" id="SignalP"/>
    </source>
</evidence>
<accession>A0A9P6B7I7</accession>
<feature type="compositionally biased region" description="Acidic residues" evidence="1">
    <location>
        <begin position="242"/>
        <end position="253"/>
    </location>
</feature>
<reference evidence="3" key="1">
    <citation type="journal article" date="2020" name="Nat. Commun.">
        <title>Large-scale genome sequencing of mycorrhizal fungi provides insights into the early evolution of symbiotic traits.</title>
        <authorList>
            <person name="Miyauchi S."/>
            <person name="Kiss E."/>
            <person name="Kuo A."/>
            <person name="Drula E."/>
            <person name="Kohler A."/>
            <person name="Sanchez-Garcia M."/>
            <person name="Morin E."/>
            <person name="Andreopoulos B."/>
            <person name="Barry K.W."/>
            <person name="Bonito G."/>
            <person name="Buee M."/>
            <person name="Carver A."/>
            <person name="Chen C."/>
            <person name="Cichocki N."/>
            <person name="Clum A."/>
            <person name="Culley D."/>
            <person name="Crous P.W."/>
            <person name="Fauchery L."/>
            <person name="Girlanda M."/>
            <person name="Hayes R.D."/>
            <person name="Keri Z."/>
            <person name="LaButti K."/>
            <person name="Lipzen A."/>
            <person name="Lombard V."/>
            <person name="Magnuson J."/>
            <person name="Maillard F."/>
            <person name="Murat C."/>
            <person name="Nolan M."/>
            <person name="Ohm R.A."/>
            <person name="Pangilinan J."/>
            <person name="Pereira M.F."/>
            <person name="Perotto S."/>
            <person name="Peter M."/>
            <person name="Pfister S."/>
            <person name="Riley R."/>
            <person name="Sitrit Y."/>
            <person name="Stielow J.B."/>
            <person name="Szollosi G."/>
            <person name="Zifcakova L."/>
            <person name="Stursova M."/>
            <person name="Spatafora J.W."/>
            <person name="Tedersoo L."/>
            <person name="Vaario L.M."/>
            <person name="Yamada A."/>
            <person name="Yan M."/>
            <person name="Wang P."/>
            <person name="Xu J."/>
            <person name="Bruns T."/>
            <person name="Baldrian P."/>
            <person name="Vilgalys R."/>
            <person name="Dunand C."/>
            <person name="Henrissat B."/>
            <person name="Grigoriev I.V."/>
            <person name="Hibbett D."/>
            <person name="Nagy L.G."/>
            <person name="Martin F.M."/>
        </authorList>
    </citation>
    <scope>NUCLEOTIDE SEQUENCE</scope>
    <source>
        <strain evidence="3">UP504</strain>
    </source>
</reference>
<name>A0A9P6B7I7_9AGAM</name>
<feature type="chain" id="PRO_5040517189" description="C2H2-type domain-containing protein" evidence="2">
    <location>
        <begin position="19"/>
        <end position="266"/>
    </location>
</feature>
<organism evidence="3 4">
    <name type="scientific">Hydnum rufescens UP504</name>
    <dbReference type="NCBI Taxonomy" id="1448309"/>
    <lineage>
        <taxon>Eukaryota</taxon>
        <taxon>Fungi</taxon>
        <taxon>Dikarya</taxon>
        <taxon>Basidiomycota</taxon>
        <taxon>Agaricomycotina</taxon>
        <taxon>Agaricomycetes</taxon>
        <taxon>Cantharellales</taxon>
        <taxon>Hydnaceae</taxon>
        <taxon>Hydnum</taxon>
    </lineage>
</organism>
<feature type="region of interest" description="Disordered" evidence="1">
    <location>
        <begin position="81"/>
        <end position="108"/>
    </location>
</feature>
<evidence type="ECO:0008006" key="5">
    <source>
        <dbReference type="Google" id="ProtNLM"/>
    </source>
</evidence>
<sequence>MVIFFLLTSMFPPSLNDGDVWICSLRSGKRFSRKDGRIRHQRLKACKASVIPPKGLITAEGSEIPKDGLARKTRLQKQAQIKRGRDEGMAEPSVPEAEMAEEHAKGEEEALQAFRNAENDQSEGASESSTHACPCGKVYSSNDTLMSHRANNTCVGGIPPVQRGLPTPDASSTNPDVNLRRSGRVSLKRPIVEVDLDEAEIPQAHSSASSKKRGRKNAGPGQPKSEIKHRARKLMVKVPSALDDDELESEDETLIGGVSSSARSPA</sequence>
<dbReference type="AlphaFoldDB" id="A0A9P6B7I7"/>
<gene>
    <name evidence="3" type="ORF">BS47DRAFT_475769</name>
</gene>
<evidence type="ECO:0000313" key="4">
    <source>
        <dbReference type="Proteomes" id="UP000886523"/>
    </source>
</evidence>
<feature type="region of interest" description="Disordered" evidence="1">
    <location>
        <begin position="198"/>
        <end position="266"/>
    </location>
</feature>
<keyword evidence="4" id="KW-1185">Reference proteome</keyword>
<feature type="signal peptide" evidence="2">
    <location>
        <begin position="1"/>
        <end position="18"/>
    </location>
</feature>